<evidence type="ECO:0000313" key="3">
    <source>
        <dbReference type="Proteomes" id="UP000657574"/>
    </source>
</evidence>
<feature type="compositionally biased region" description="Polar residues" evidence="1">
    <location>
        <begin position="18"/>
        <end position="28"/>
    </location>
</feature>
<reference evidence="2" key="1">
    <citation type="journal article" date="2014" name="Int. J. Syst. Evol. Microbiol.">
        <title>Complete genome sequence of Corynebacterium casei LMG S-19264T (=DSM 44701T), isolated from a smear-ripened cheese.</title>
        <authorList>
            <consortium name="US DOE Joint Genome Institute (JGI-PGF)"/>
            <person name="Walter F."/>
            <person name="Albersmeier A."/>
            <person name="Kalinowski J."/>
            <person name="Ruckert C."/>
        </authorList>
    </citation>
    <scope>NUCLEOTIDE SEQUENCE</scope>
    <source>
        <strain evidence="2">JCM 3086</strain>
    </source>
</reference>
<evidence type="ECO:0000256" key="1">
    <source>
        <dbReference type="SAM" id="MobiDB-lite"/>
    </source>
</evidence>
<comment type="caution">
    <text evidence="2">The sequence shown here is derived from an EMBL/GenBank/DDBJ whole genome shotgun (WGS) entry which is preliminary data.</text>
</comment>
<feature type="region of interest" description="Disordered" evidence="1">
    <location>
        <begin position="1"/>
        <end position="28"/>
    </location>
</feature>
<dbReference type="AlphaFoldDB" id="A0A917KYA5"/>
<dbReference type="Proteomes" id="UP000657574">
    <property type="component" value="Unassembled WGS sequence"/>
</dbReference>
<accession>A0A917KYA5</accession>
<name>A0A917KYA5_9ACTN</name>
<sequence length="63" mass="6332">MDPAPSASAYGAASASGTTENIGGTQNSRMTLLRDAGLLTTRHYGHQALYGRTPLGIALAAGA</sequence>
<dbReference type="RefSeq" id="WP_373297054.1">
    <property type="nucleotide sequence ID" value="NZ_BMQA01000020.1"/>
</dbReference>
<proteinExistence type="predicted"/>
<protein>
    <recommendedName>
        <fullName evidence="4">ArsR family transcriptional regulator</fullName>
    </recommendedName>
</protein>
<evidence type="ECO:0008006" key="4">
    <source>
        <dbReference type="Google" id="ProtNLM"/>
    </source>
</evidence>
<keyword evidence="3" id="KW-1185">Reference proteome</keyword>
<dbReference type="EMBL" id="BMQA01000020">
    <property type="protein sequence ID" value="GGJ35898.1"/>
    <property type="molecule type" value="Genomic_DNA"/>
</dbReference>
<gene>
    <name evidence="2" type="ORF">GCM10010121_053910</name>
</gene>
<feature type="compositionally biased region" description="Low complexity" evidence="1">
    <location>
        <begin position="1"/>
        <end position="17"/>
    </location>
</feature>
<evidence type="ECO:0000313" key="2">
    <source>
        <dbReference type="EMBL" id="GGJ35898.1"/>
    </source>
</evidence>
<reference evidence="2" key="2">
    <citation type="submission" date="2020-09" db="EMBL/GenBank/DDBJ databases">
        <authorList>
            <person name="Sun Q."/>
            <person name="Ohkuma M."/>
        </authorList>
    </citation>
    <scope>NUCLEOTIDE SEQUENCE</scope>
    <source>
        <strain evidence="2">JCM 3086</strain>
    </source>
</reference>
<organism evidence="2 3">
    <name type="scientific">Streptomyces brasiliensis</name>
    <dbReference type="NCBI Taxonomy" id="1954"/>
    <lineage>
        <taxon>Bacteria</taxon>
        <taxon>Bacillati</taxon>
        <taxon>Actinomycetota</taxon>
        <taxon>Actinomycetes</taxon>
        <taxon>Kitasatosporales</taxon>
        <taxon>Streptomycetaceae</taxon>
        <taxon>Streptomyces</taxon>
    </lineage>
</organism>